<feature type="signal peptide" evidence="5">
    <location>
        <begin position="1"/>
        <end position="22"/>
    </location>
</feature>
<dbReference type="InterPro" id="IPR003961">
    <property type="entry name" value="FN3_dom"/>
</dbReference>
<dbReference type="GO" id="GO:0030154">
    <property type="term" value="P:cell differentiation"/>
    <property type="evidence" value="ECO:0007669"/>
    <property type="project" value="UniProtKB-ARBA"/>
</dbReference>
<proteinExistence type="predicted"/>
<name>A0AAV1YV44_9ARAC</name>
<keyword evidence="4" id="KW-0393">Immunoglobulin domain</keyword>
<gene>
    <name evidence="8" type="ORF">LARSCL_LOCUS1243</name>
</gene>
<dbReference type="InterPro" id="IPR003599">
    <property type="entry name" value="Ig_sub"/>
</dbReference>
<dbReference type="Pfam" id="PF00047">
    <property type="entry name" value="ig"/>
    <property type="match status" value="1"/>
</dbReference>
<evidence type="ECO:0000259" key="6">
    <source>
        <dbReference type="PROSITE" id="PS50835"/>
    </source>
</evidence>
<keyword evidence="9" id="KW-1185">Reference proteome</keyword>
<dbReference type="Pfam" id="PF07679">
    <property type="entry name" value="I-set"/>
    <property type="match status" value="1"/>
</dbReference>
<dbReference type="SMART" id="SM00409">
    <property type="entry name" value="IG"/>
    <property type="match status" value="3"/>
</dbReference>
<keyword evidence="1 5" id="KW-0732">Signal</keyword>
<evidence type="ECO:0000256" key="1">
    <source>
        <dbReference type="ARBA" id="ARBA00022729"/>
    </source>
</evidence>
<dbReference type="PANTHER" id="PTHR12231">
    <property type="entry name" value="CTX-RELATED TYPE I TRANSMEMBRANE PROTEIN"/>
    <property type="match status" value="1"/>
</dbReference>
<evidence type="ECO:0000256" key="3">
    <source>
        <dbReference type="ARBA" id="ARBA00023157"/>
    </source>
</evidence>
<dbReference type="InterPro" id="IPR003598">
    <property type="entry name" value="Ig_sub2"/>
</dbReference>
<accession>A0AAV1YV44</accession>
<dbReference type="PROSITE" id="PS50853">
    <property type="entry name" value="FN3"/>
    <property type="match status" value="1"/>
</dbReference>
<dbReference type="PROSITE" id="PS50835">
    <property type="entry name" value="IG_LIKE"/>
    <property type="match status" value="3"/>
</dbReference>
<dbReference type="SMART" id="SM00408">
    <property type="entry name" value="IGc2"/>
    <property type="match status" value="3"/>
</dbReference>
<dbReference type="InterPro" id="IPR013151">
    <property type="entry name" value="Immunoglobulin_dom"/>
</dbReference>
<reference evidence="8 9" key="1">
    <citation type="submission" date="2024-04" db="EMBL/GenBank/DDBJ databases">
        <authorList>
            <person name="Rising A."/>
            <person name="Reimegard J."/>
            <person name="Sonavane S."/>
            <person name="Akerstrom W."/>
            <person name="Nylinder S."/>
            <person name="Hedman E."/>
            <person name="Kallberg Y."/>
        </authorList>
    </citation>
    <scope>NUCLEOTIDE SEQUENCE [LARGE SCALE GENOMIC DNA]</scope>
</reference>
<dbReference type="SUPFAM" id="SSF48726">
    <property type="entry name" value="Immunoglobulin"/>
    <property type="match status" value="3"/>
</dbReference>
<dbReference type="GO" id="GO:0043005">
    <property type="term" value="C:neuron projection"/>
    <property type="evidence" value="ECO:0007669"/>
    <property type="project" value="TreeGrafter"/>
</dbReference>
<dbReference type="InterPro" id="IPR013098">
    <property type="entry name" value="Ig_I-set"/>
</dbReference>
<evidence type="ECO:0000313" key="8">
    <source>
        <dbReference type="EMBL" id="CAL1262871.1"/>
    </source>
</evidence>
<keyword evidence="2" id="KW-0677">Repeat</keyword>
<dbReference type="InterPro" id="IPR036116">
    <property type="entry name" value="FN3_sf"/>
</dbReference>
<evidence type="ECO:0000259" key="7">
    <source>
        <dbReference type="PROSITE" id="PS50853"/>
    </source>
</evidence>
<protein>
    <submittedName>
        <fullName evidence="8">Uncharacterized protein</fullName>
    </submittedName>
</protein>
<feature type="chain" id="PRO_5043584312" evidence="5">
    <location>
        <begin position="23"/>
        <end position="452"/>
    </location>
</feature>
<dbReference type="Gene3D" id="2.60.40.10">
    <property type="entry name" value="Immunoglobulins"/>
    <property type="match status" value="4"/>
</dbReference>
<dbReference type="Proteomes" id="UP001497382">
    <property type="component" value="Unassembled WGS sequence"/>
</dbReference>
<dbReference type="EMBL" id="CAXIEN010000007">
    <property type="protein sequence ID" value="CAL1262871.1"/>
    <property type="molecule type" value="Genomic_DNA"/>
</dbReference>
<dbReference type="InterPro" id="IPR051170">
    <property type="entry name" value="Neural/epithelial_adhesion"/>
</dbReference>
<dbReference type="AlphaFoldDB" id="A0AAV1YV44"/>
<evidence type="ECO:0000256" key="4">
    <source>
        <dbReference type="ARBA" id="ARBA00023319"/>
    </source>
</evidence>
<dbReference type="Pfam" id="PF13927">
    <property type="entry name" value="Ig_3"/>
    <property type="match status" value="1"/>
</dbReference>
<dbReference type="InterPro" id="IPR007110">
    <property type="entry name" value="Ig-like_dom"/>
</dbReference>
<dbReference type="GO" id="GO:0009653">
    <property type="term" value="P:anatomical structure morphogenesis"/>
    <property type="evidence" value="ECO:0007669"/>
    <property type="project" value="UniProtKB-ARBA"/>
</dbReference>
<dbReference type="InterPro" id="IPR013783">
    <property type="entry name" value="Ig-like_fold"/>
</dbReference>
<dbReference type="SMART" id="SM00060">
    <property type="entry name" value="FN3"/>
    <property type="match status" value="1"/>
</dbReference>
<keyword evidence="3" id="KW-1015">Disulfide bond</keyword>
<dbReference type="Pfam" id="PF00041">
    <property type="entry name" value="fn3"/>
    <property type="match status" value="1"/>
</dbReference>
<evidence type="ECO:0000256" key="2">
    <source>
        <dbReference type="ARBA" id="ARBA00022737"/>
    </source>
</evidence>
<dbReference type="SUPFAM" id="SSF49265">
    <property type="entry name" value="Fibronectin type III"/>
    <property type="match status" value="1"/>
</dbReference>
<feature type="domain" description="Fibronectin type-III" evidence="7">
    <location>
        <begin position="310"/>
        <end position="406"/>
    </location>
</feature>
<evidence type="ECO:0000313" key="9">
    <source>
        <dbReference type="Proteomes" id="UP001497382"/>
    </source>
</evidence>
<evidence type="ECO:0000256" key="5">
    <source>
        <dbReference type="SAM" id="SignalP"/>
    </source>
</evidence>
<feature type="domain" description="Ig-like" evidence="6">
    <location>
        <begin position="29"/>
        <end position="119"/>
    </location>
</feature>
<dbReference type="PANTHER" id="PTHR12231:SF259">
    <property type="entry name" value="FACTOR OF INTERPULSE INTERVAL-RELATED"/>
    <property type="match status" value="1"/>
</dbReference>
<dbReference type="InterPro" id="IPR036179">
    <property type="entry name" value="Ig-like_dom_sf"/>
</dbReference>
<feature type="domain" description="Ig-like" evidence="6">
    <location>
        <begin position="137"/>
        <end position="210"/>
    </location>
</feature>
<dbReference type="CDD" id="cd00063">
    <property type="entry name" value="FN3"/>
    <property type="match status" value="1"/>
</dbReference>
<feature type="domain" description="Ig-like" evidence="6">
    <location>
        <begin position="222"/>
        <end position="304"/>
    </location>
</feature>
<comment type="caution">
    <text evidence="8">The sequence shown here is derived from an EMBL/GenBank/DDBJ whole genome shotgun (WGS) entry which is preliminary data.</text>
</comment>
<organism evidence="8 9">
    <name type="scientific">Larinioides sclopetarius</name>
    <dbReference type="NCBI Taxonomy" id="280406"/>
    <lineage>
        <taxon>Eukaryota</taxon>
        <taxon>Metazoa</taxon>
        <taxon>Ecdysozoa</taxon>
        <taxon>Arthropoda</taxon>
        <taxon>Chelicerata</taxon>
        <taxon>Arachnida</taxon>
        <taxon>Araneae</taxon>
        <taxon>Araneomorphae</taxon>
        <taxon>Entelegynae</taxon>
        <taxon>Araneoidea</taxon>
        <taxon>Araneidae</taxon>
        <taxon>Larinioides</taxon>
    </lineage>
</organism>
<sequence>MGIVVGTIASSVLWLLATGAHHRHLRLEPTGHFHAFFTGDSFFITCSAGPNSGATRLTWQAPSGKDITVSTGRVHVEAAPDNPYGLELVFEDVKYEDRGTYVCSAIIDGREAKTHFVLTVYLSITFWGTPEHQVGKEGTDFMVLCNVRSDPSPIISWYVNGTLILDGPKYTITEDGLYIRNLKPTDYGNYTCRAFVVTPHSSQMKDRDITVHVHYRPVWHTPHMELAHGVIGSSANLTCAAHSQPPPVFEWFREMVLLGNSKLYRIINQKWKSILQVRIKDASVFGDYHCVVSNTMGKVKRKITLVEGIVPAPPEFSVWSDEPGILIIKFAIPPHSILPILEYRIEWKLTADTDWHQARYHQASDGNEFVIHGLSFESDYSIRIAARNTVGYSNYSEEVVQRTKGLIAETVVDGSSVSSSFNSTAASALKADIFQHYVSTLVLYLIIVLKNR</sequence>